<evidence type="ECO:0000313" key="3">
    <source>
        <dbReference type="Proteomes" id="UP001379949"/>
    </source>
</evidence>
<reference evidence="2 3" key="1">
    <citation type="submission" date="2024-02" db="EMBL/GenBank/DDBJ databases">
        <title>Bacteria isolated from the canopy kelp, Nereocystis luetkeana.</title>
        <authorList>
            <person name="Pfister C.A."/>
            <person name="Younker I.T."/>
            <person name="Light S.H."/>
        </authorList>
    </citation>
    <scope>NUCLEOTIDE SEQUENCE [LARGE SCALE GENOMIC DNA]</scope>
    <source>
        <strain evidence="2 3">TI.4.07</strain>
    </source>
</reference>
<dbReference type="PANTHER" id="PTHR22916:SF3">
    <property type="entry name" value="UDP-GLCNAC:BETAGAL BETA-1,3-N-ACETYLGLUCOSAMINYLTRANSFERASE-LIKE PROTEIN 1"/>
    <property type="match status" value="1"/>
</dbReference>
<comment type="caution">
    <text evidence="2">The sequence shown here is derived from an EMBL/GenBank/DDBJ whole genome shotgun (WGS) entry which is preliminary data.</text>
</comment>
<dbReference type="Proteomes" id="UP001379949">
    <property type="component" value="Unassembled WGS sequence"/>
</dbReference>
<evidence type="ECO:0000313" key="2">
    <source>
        <dbReference type="EMBL" id="MEL0615142.1"/>
    </source>
</evidence>
<feature type="non-terminal residue" evidence="2">
    <location>
        <position position="1"/>
    </location>
</feature>
<dbReference type="RefSeq" id="WP_341568301.1">
    <property type="nucleotide sequence ID" value="NZ_JBAKAR010000362.1"/>
</dbReference>
<proteinExistence type="predicted"/>
<dbReference type="EMBL" id="JBAKAR010000362">
    <property type="protein sequence ID" value="MEL0615142.1"/>
    <property type="molecule type" value="Genomic_DNA"/>
</dbReference>
<sequence>IVNDGSADGTKEYLAQLVKSEKRITEYHNDTSYVACAARNTAIKAASGEYITGLDDDDEFTTNRLSYFLT</sequence>
<accession>A0ABU9G9I2</accession>
<feature type="non-terminal residue" evidence="2">
    <location>
        <position position="70"/>
    </location>
</feature>
<dbReference type="InterPro" id="IPR001173">
    <property type="entry name" value="Glyco_trans_2-like"/>
</dbReference>
<dbReference type="EC" id="2.4.-.-" evidence="2"/>
<keyword evidence="2" id="KW-0328">Glycosyltransferase</keyword>
<dbReference type="Pfam" id="PF00535">
    <property type="entry name" value="Glycos_transf_2"/>
    <property type="match status" value="1"/>
</dbReference>
<dbReference type="PANTHER" id="PTHR22916">
    <property type="entry name" value="GLYCOSYLTRANSFERASE"/>
    <property type="match status" value="1"/>
</dbReference>
<feature type="domain" description="Glycosyltransferase 2-like" evidence="1">
    <location>
        <begin position="1"/>
        <end position="67"/>
    </location>
</feature>
<keyword evidence="3" id="KW-1185">Reference proteome</keyword>
<dbReference type="CDD" id="cd00761">
    <property type="entry name" value="Glyco_tranf_GTA_type"/>
    <property type="match status" value="1"/>
</dbReference>
<dbReference type="Gene3D" id="3.90.550.10">
    <property type="entry name" value="Spore Coat Polysaccharide Biosynthesis Protein SpsA, Chain A"/>
    <property type="match status" value="1"/>
</dbReference>
<name>A0ABU9G9I2_9GAMM</name>
<dbReference type="SUPFAM" id="SSF53448">
    <property type="entry name" value="Nucleotide-diphospho-sugar transferases"/>
    <property type="match status" value="1"/>
</dbReference>
<dbReference type="InterPro" id="IPR029044">
    <property type="entry name" value="Nucleotide-diphossugar_trans"/>
</dbReference>
<gene>
    <name evidence="2" type="ORF">V6242_18610</name>
</gene>
<organism evidence="2 3">
    <name type="scientific">Marinomonas arenicola</name>
    <dbReference type="NCBI Taxonomy" id="569601"/>
    <lineage>
        <taxon>Bacteria</taxon>
        <taxon>Pseudomonadati</taxon>
        <taxon>Pseudomonadota</taxon>
        <taxon>Gammaproteobacteria</taxon>
        <taxon>Oceanospirillales</taxon>
        <taxon>Oceanospirillaceae</taxon>
        <taxon>Marinomonas</taxon>
    </lineage>
</organism>
<dbReference type="GO" id="GO:0016757">
    <property type="term" value="F:glycosyltransferase activity"/>
    <property type="evidence" value="ECO:0007669"/>
    <property type="project" value="UniProtKB-KW"/>
</dbReference>
<protein>
    <submittedName>
        <fullName evidence="2">Glycosyltransferase</fullName>
        <ecNumber evidence="2">2.4.-.-</ecNumber>
    </submittedName>
</protein>
<keyword evidence="2" id="KW-0808">Transferase</keyword>
<evidence type="ECO:0000259" key="1">
    <source>
        <dbReference type="Pfam" id="PF00535"/>
    </source>
</evidence>